<keyword evidence="8 9" id="KW-0472">Membrane</keyword>
<comment type="caution">
    <text evidence="9">Lacks conserved residue(s) required for the propagation of feature annotation.</text>
</comment>
<evidence type="ECO:0000256" key="9">
    <source>
        <dbReference type="HAMAP-Rule" id="MF_00161"/>
    </source>
</evidence>
<accession>A0A089N1L4</accession>
<comment type="function">
    <text evidence="9">This protein specifically catalyzes the removal of signal peptides from prolipoproteins.</text>
</comment>
<keyword evidence="6 9" id="KW-0378">Hydrolase</keyword>
<evidence type="ECO:0000256" key="3">
    <source>
        <dbReference type="ARBA" id="ARBA00022670"/>
    </source>
</evidence>
<feature type="transmembrane region" description="Helical" evidence="9">
    <location>
        <begin position="54"/>
        <end position="73"/>
    </location>
</feature>
<feature type="transmembrane region" description="Helical" evidence="9">
    <location>
        <begin position="85"/>
        <end position="104"/>
    </location>
</feature>
<dbReference type="Pfam" id="PF01252">
    <property type="entry name" value="Peptidase_A8"/>
    <property type="match status" value="1"/>
</dbReference>
<dbReference type="EMBL" id="CP009286">
    <property type="protein sequence ID" value="AIQ62589.1"/>
    <property type="molecule type" value="Genomic_DNA"/>
</dbReference>
<evidence type="ECO:0000256" key="2">
    <source>
        <dbReference type="ARBA" id="ARBA00022475"/>
    </source>
</evidence>
<protein>
    <recommendedName>
        <fullName evidence="9">Lipoprotein signal peptidase</fullName>
        <ecNumber evidence="9">3.4.23.36</ecNumber>
    </recommendedName>
    <alternativeName>
        <fullName evidence="9">Prolipoprotein signal peptidase</fullName>
    </alternativeName>
    <alternativeName>
        <fullName evidence="9">Signal peptidase II</fullName>
        <shortName evidence="9">SPase II</shortName>
    </alternativeName>
</protein>
<dbReference type="KEGG" id="pste:PSTEL_05205"/>
<dbReference type="PANTHER" id="PTHR33695:SF1">
    <property type="entry name" value="LIPOPROTEIN SIGNAL PEPTIDASE"/>
    <property type="match status" value="1"/>
</dbReference>
<comment type="catalytic activity">
    <reaction evidence="9">
        <text>Release of signal peptides from bacterial membrane prolipoproteins. Hydrolyzes -Xaa-Yaa-Zaa-|-(S,diacylglyceryl)Cys-, in which Xaa is hydrophobic (preferably Leu), and Yaa (Ala or Ser) and Zaa (Gly or Ala) have small, neutral side chains.</text>
        <dbReference type="EC" id="3.4.23.36"/>
    </reaction>
</comment>
<evidence type="ECO:0000256" key="5">
    <source>
        <dbReference type="ARBA" id="ARBA00022750"/>
    </source>
</evidence>
<dbReference type="InterPro" id="IPR001872">
    <property type="entry name" value="Peptidase_A8"/>
</dbReference>
<dbReference type="EC" id="3.4.23.36" evidence="9"/>
<dbReference type="RefSeq" id="WP_038693896.1">
    <property type="nucleotide sequence ID" value="NZ_CP009286.1"/>
</dbReference>
<dbReference type="OrthoDB" id="9810259at2"/>
<comment type="similarity">
    <text evidence="1 9 10">Belongs to the peptidase A8 family.</text>
</comment>
<dbReference type="GO" id="GO:0005886">
    <property type="term" value="C:plasma membrane"/>
    <property type="evidence" value="ECO:0007669"/>
    <property type="project" value="UniProtKB-SubCell"/>
</dbReference>
<keyword evidence="4 9" id="KW-0812">Transmembrane</keyword>
<organism evidence="11 12">
    <name type="scientific">Paenibacillus stellifer</name>
    <dbReference type="NCBI Taxonomy" id="169760"/>
    <lineage>
        <taxon>Bacteria</taxon>
        <taxon>Bacillati</taxon>
        <taxon>Bacillota</taxon>
        <taxon>Bacilli</taxon>
        <taxon>Bacillales</taxon>
        <taxon>Paenibacillaceae</taxon>
        <taxon>Paenibacillus</taxon>
    </lineage>
</organism>
<sequence>MFYIIVIFVVLLDQAAKLWVRFHMEVGQSIPMWEGFQLTYFRNSGAMGSSFEGYGRLFIIPAILVVIWAIYYLHKGMLNGIMLKGGVALFVGGAIGNAIDRSFFGWVTDFLDFGRGISNLADHAITLGVLFIFIHHLIICPLKRKKARSCTS</sequence>
<feature type="transmembrane region" description="Helical" evidence="9">
    <location>
        <begin position="124"/>
        <end position="142"/>
    </location>
</feature>
<evidence type="ECO:0000256" key="4">
    <source>
        <dbReference type="ARBA" id="ARBA00022692"/>
    </source>
</evidence>
<keyword evidence="12" id="KW-1185">Reference proteome</keyword>
<gene>
    <name evidence="9" type="primary">lspA</name>
    <name evidence="11" type="ORF">PSTEL_05205</name>
</gene>
<evidence type="ECO:0000256" key="7">
    <source>
        <dbReference type="ARBA" id="ARBA00022989"/>
    </source>
</evidence>
<dbReference type="PANTHER" id="PTHR33695">
    <property type="entry name" value="LIPOPROTEIN SIGNAL PEPTIDASE"/>
    <property type="match status" value="1"/>
</dbReference>
<dbReference type="AlphaFoldDB" id="A0A089N1L4"/>
<dbReference type="HOGENOM" id="CLU_083252_3_1_9"/>
<keyword evidence="2 9" id="KW-1003">Cell membrane</keyword>
<name>A0A089N1L4_9BACL</name>
<keyword evidence="3 9" id="KW-0645">Protease</keyword>
<dbReference type="GO" id="GO:0004190">
    <property type="term" value="F:aspartic-type endopeptidase activity"/>
    <property type="evidence" value="ECO:0007669"/>
    <property type="project" value="UniProtKB-UniRule"/>
</dbReference>
<comment type="subcellular location">
    <subcellularLocation>
        <location evidence="9">Cell membrane</location>
        <topology evidence="9">Multi-pass membrane protein</topology>
    </subcellularLocation>
</comment>
<evidence type="ECO:0000313" key="12">
    <source>
        <dbReference type="Proteomes" id="UP000029507"/>
    </source>
</evidence>
<feature type="active site" evidence="9">
    <location>
        <position position="122"/>
    </location>
</feature>
<comment type="pathway">
    <text evidence="9">Protein modification; lipoprotein biosynthesis (signal peptide cleavage).</text>
</comment>
<feature type="active site" evidence="9">
    <location>
        <position position="109"/>
    </location>
</feature>
<evidence type="ECO:0000256" key="8">
    <source>
        <dbReference type="ARBA" id="ARBA00023136"/>
    </source>
</evidence>
<dbReference type="Proteomes" id="UP000029507">
    <property type="component" value="Chromosome"/>
</dbReference>
<dbReference type="UniPathway" id="UPA00665"/>
<evidence type="ECO:0000256" key="10">
    <source>
        <dbReference type="RuleBase" id="RU004181"/>
    </source>
</evidence>
<reference evidence="11 12" key="1">
    <citation type="submission" date="2014-08" db="EMBL/GenBank/DDBJ databases">
        <title>Comparative genomics of the Paenibacillus odorifer group.</title>
        <authorList>
            <person name="den Bakker H.C."/>
            <person name="Tsai Y.-C."/>
            <person name="Martin N."/>
            <person name="Korlach J."/>
            <person name="Wiedmann M."/>
        </authorList>
    </citation>
    <scope>NUCLEOTIDE SEQUENCE [LARGE SCALE GENOMIC DNA]</scope>
    <source>
        <strain evidence="11 12">DSM 14472</strain>
    </source>
</reference>
<dbReference type="PRINTS" id="PR00781">
    <property type="entry name" value="LIPOSIGPTASE"/>
</dbReference>
<dbReference type="STRING" id="169760.PSTEL_05205"/>
<dbReference type="HAMAP" id="MF_00161">
    <property type="entry name" value="LspA"/>
    <property type="match status" value="1"/>
</dbReference>
<evidence type="ECO:0000256" key="6">
    <source>
        <dbReference type="ARBA" id="ARBA00022801"/>
    </source>
</evidence>
<keyword evidence="5 9" id="KW-0064">Aspartyl protease</keyword>
<proteinExistence type="inferred from homology"/>
<keyword evidence="7 9" id="KW-1133">Transmembrane helix</keyword>
<evidence type="ECO:0000313" key="11">
    <source>
        <dbReference type="EMBL" id="AIQ62589.1"/>
    </source>
</evidence>
<evidence type="ECO:0000256" key="1">
    <source>
        <dbReference type="ARBA" id="ARBA00006139"/>
    </source>
</evidence>
<dbReference type="GO" id="GO:0006508">
    <property type="term" value="P:proteolysis"/>
    <property type="evidence" value="ECO:0007669"/>
    <property type="project" value="UniProtKB-KW"/>
</dbReference>